<dbReference type="EMBL" id="LT670849">
    <property type="protein sequence ID" value="SHN78298.1"/>
    <property type="molecule type" value="Genomic_DNA"/>
</dbReference>
<accession>A0A1M7U5S7</accession>
<sequence>MGLMDSEKHFGRPQWRSLSRILGFARVLRGRIAAKVKAYLREIGDVIETTLW</sequence>
<protein>
    <submittedName>
        <fullName evidence="1">Uncharacterized protein</fullName>
    </submittedName>
</protein>
<dbReference type="Proteomes" id="UP000184096">
    <property type="component" value="Chromosome I"/>
</dbReference>
<proteinExistence type="predicted"/>
<name>A0A1M7U5S7_9BRAD</name>
<dbReference type="AlphaFoldDB" id="A0A1M7U5S7"/>
<organism evidence="1 2">
    <name type="scientific">Bradyrhizobium erythrophlei</name>
    <dbReference type="NCBI Taxonomy" id="1437360"/>
    <lineage>
        <taxon>Bacteria</taxon>
        <taxon>Pseudomonadati</taxon>
        <taxon>Pseudomonadota</taxon>
        <taxon>Alphaproteobacteria</taxon>
        <taxon>Hyphomicrobiales</taxon>
        <taxon>Nitrobacteraceae</taxon>
        <taxon>Bradyrhizobium</taxon>
    </lineage>
</organism>
<evidence type="ECO:0000313" key="1">
    <source>
        <dbReference type="EMBL" id="SHN78298.1"/>
    </source>
</evidence>
<keyword evidence="2" id="KW-1185">Reference proteome</keyword>
<reference evidence="2" key="1">
    <citation type="submission" date="2016-11" db="EMBL/GenBank/DDBJ databases">
        <authorList>
            <person name="Varghese N."/>
            <person name="Submissions S."/>
        </authorList>
    </citation>
    <scope>NUCLEOTIDE SEQUENCE [LARGE SCALE GENOMIC DNA]</scope>
    <source>
        <strain evidence="2">GAS401</strain>
    </source>
</reference>
<evidence type="ECO:0000313" key="2">
    <source>
        <dbReference type="Proteomes" id="UP000184096"/>
    </source>
</evidence>
<gene>
    <name evidence="1" type="ORF">SAMN05444170_3636</name>
</gene>